<comment type="caution">
    <text evidence="1">The sequence shown here is derived from an EMBL/GenBank/DDBJ whole genome shotgun (WGS) entry which is preliminary data.</text>
</comment>
<gene>
    <name evidence="1" type="ORF">MIND_01432700</name>
</gene>
<dbReference type="GeneID" id="59353222"/>
<dbReference type="InterPro" id="IPR041078">
    <property type="entry name" value="Plavaka"/>
</dbReference>
<dbReference type="AlphaFoldDB" id="A0A8H6RX17"/>
<organism evidence="1 2">
    <name type="scientific">Mycena indigotica</name>
    <dbReference type="NCBI Taxonomy" id="2126181"/>
    <lineage>
        <taxon>Eukaryota</taxon>
        <taxon>Fungi</taxon>
        <taxon>Dikarya</taxon>
        <taxon>Basidiomycota</taxon>
        <taxon>Agaricomycotina</taxon>
        <taxon>Agaricomycetes</taxon>
        <taxon>Agaricomycetidae</taxon>
        <taxon>Agaricales</taxon>
        <taxon>Marasmiineae</taxon>
        <taxon>Mycenaceae</taxon>
        <taxon>Mycena</taxon>
    </lineage>
</organism>
<dbReference type="EMBL" id="JACAZF010000025">
    <property type="protein sequence ID" value="KAF7288457.1"/>
    <property type="molecule type" value="Genomic_DNA"/>
</dbReference>
<evidence type="ECO:0000313" key="2">
    <source>
        <dbReference type="Proteomes" id="UP000636479"/>
    </source>
</evidence>
<proteinExistence type="predicted"/>
<reference evidence="1" key="1">
    <citation type="submission" date="2020-05" db="EMBL/GenBank/DDBJ databases">
        <title>Mycena genomes resolve the evolution of fungal bioluminescence.</title>
        <authorList>
            <person name="Tsai I.J."/>
        </authorList>
    </citation>
    <scope>NUCLEOTIDE SEQUENCE</scope>
    <source>
        <strain evidence="1">171206Taipei</strain>
    </source>
</reference>
<dbReference type="Pfam" id="PF18759">
    <property type="entry name" value="Plavaka"/>
    <property type="match status" value="1"/>
</dbReference>
<dbReference type="Proteomes" id="UP000636479">
    <property type="component" value="Unassembled WGS sequence"/>
</dbReference>
<evidence type="ECO:0000313" key="1">
    <source>
        <dbReference type="EMBL" id="KAF7288457.1"/>
    </source>
</evidence>
<sequence>MGRIGPVGPTRTVTLLLSPEKHYSDNKMIDHIYYDMHTGKWWWSTQRALEKLKPGATIIPIIISTDKTQKTMFRNKAAYPIYPTIVSGETPMPSLDPIKRRVSARVSAPPLVSPRLRTLTLSLHCPHHIPHPVIPSLRLPWPPLSGCLSAPAESLSGITNAIGDLSGCGRTTSLRDLEPMAF</sequence>
<dbReference type="RefSeq" id="XP_037212884.1">
    <property type="nucleotide sequence ID" value="XM_037370706.1"/>
</dbReference>
<dbReference type="OrthoDB" id="2418900at2759"/>
<protein>
    <submittedName>
        <fullName evidence="1">Uncharacterized protein</fullName>
    </submittedName>
</protein>
<keyword evidence="2" id="KW-1185">Reference proteome</keyword>
<accession>A0A8H6RX17</accession>
<name>A0A8H6RX17_9AGAR</name>